<evidence type="ECO:0000313" key="2">
    <source>
        <dbReference type="Proteomes" id="UP001208017"/>
    </source>
</evidence>
<organism evidence="1 2">
    <name type="scientific">Tumebacillus lacus</name>
    <dbReference type="NCBI Taxonomy" id="2995335"/>
    <lineage>
        <taxon>Bacteria</taxon>
        <taxon>Bacillati</taxon>
        <taxon>Bacillota</taxon>
        <taxon>Bacilli</taxon>
        <taxon>Bacillales</taxon>
        <taxon>Alicyclobacillaceae</taxon>
        <taxon>Tumebacillus</taxon>
    </lineage>
</organism>
<dbReference type="EMBL" id="JAPMLT010000004">
    <property type="protein sequence ID" value="MCX7570371.1"/>
    <property type="molecule type" value="Genomic_DNA"/>
</dbReference>
<keyword evidence="2" id="KW-1185">Reference proteome</keyword>
<name>A0ABT3X1Q3_9BACL</name>
<comment type="caution">
    <text evidence="1">The sequence shown here is derived from an EMBL/GenBank/DDBJ whole genome shotgun (WGS) entry which is preliminary data.</text>
</comment>
<gene>
    <name evidence="1" type="ORF">OS242_10385</name>
</gene>
<dbReference type="Proteomes" id="UP001208017">
    <property type="component" value="Unassembled WGS sequence"/>
</dbReference>
<evidence type="ECO:0000313" key="1">
    <source>
        <dbReference type="EMBL" id="MCX7570371.1"/>
    </source>
</evidence>
<proteinExistence type="predicted"/>
<protein>
    <submittedName>
        <fullName evidence="1">Uncharacterized protein</fullName>
    </submittedName>
</protein>
<dbReference type="RefSeq" id="WP_267151616.1">
    <property type="nucleotide sequence ID" value="NZ_JAPMLT010000004.1"/>
</dbReference>
<reference evidence="1 2" key="1">
    <citation type="submission" date="2022-11" db="EMBL/GenBank/DDBJ databases">
        <title>Study of microbial diversity in lake waters.</title>
        <authorList>
            <person name="Zhang J."/>
        </authorList>
    </citation>
    <scope>NUCLEOTIDE SEQUENCE [LARGE SCALE GENOMIC DNA]</scope>
    <source>
        <strain evidence="1 2">DT12</strain>
    </source>
</reference>
<accession>A0ABT3X1Q3</accession>
<sequence>MKIDLEIDYDDRVIDVREERPAPPESFATCHLLSRALIRMPDGFEDLTPAEQMTYIAIQLQKKGYGPKETDGEGA</sequence>